<evidence type="ECO:0000313" key="2">
    <source>
        <dbReference type="EMBL" id="MPM79470.1"/>
    </source>
</evidence>
<reference evidence="2" key="1">
    <citation type="submission" date="2019-08" db="EMBL/GenBank/DDBJ databases">
        <authorList>
            <person name="Kucharzyk K."/>
            <person name="Murdoch R.W."/>
            <person name="Higgins S."/>
            <person name="Loffler F."/>
        </authorList>
    </citation>
    <scope>NUCLEOTIDE SEQUENCE</scope>
</reference>
<gene>
    <name evidence="2" type="ORF">SDC9_126504</name>
</gene>
<sequence length="86" mass="9781">MLLDKAMKIEQRPHDEAAQHKVQDRLEALAKAFGEFASKARRVEVIDAVQIRAADEVDVCEQTEDGEEVSEAYEVYQITSQESTER</sequence>
<dbReference type="AlphaFoldDB" id="A0A645CQU6"/>
<dbReference type="EMBL" id="VSSQ01029365">
    <property type="protein sequence ID" value="MPM79470.1"/>
    <property type="molecule type" value="Genomic_DNA"/>
</dbReference>
<organism evidence="2">
    <name type="scientific">bioreactor metagenome</name>
    <dbReference type="NCBI Taxonomy" id="1076179"/>
    <lineage>
        <taxon>unclassified sequences</taxon>
        <taxon>metagenomes</taxon>
        <taxon>ecological metagenomes</taxon>
    </lineage>
</organism>
<evidence type="ECO:0000256" key="1">
    <source>
        <dbReference type="SAM" id="MobiDB-lite"/>
    </source>
</evidence>
<comment type="caution">
    <text evidence="2">The sequence shown here is derived from an EMBL/GenBank/DDBJ whole genome shotgun (WGS) entry which is preliminary data.</text>
</comment>
<feature type="region of interest" description="Disordered" evidence="1">
    <location>
        <begin position="1"/>
        <end position="20"/>
    </location>
</feature>
<protein>
    <submittedName>
        <fullName evidence="2">Uncharacterized protein</fullName>
    </submittedName>
</protein>
<accession>A0A645CQU6</accession>
<name>A0A645CQU6_9ZZZZ</name>
<proteinExistence type="predicted"/>